<organism evidence="2 3">
    <name type="scientific">Sclerotinia sclerotiorum (strain ATCC 18683 / 1980 / Ss-1)</name>
    <name type="common">White mold</name>
    <name type="synonym">Whetzelinia sclerotiorum</name>
    <dbReference type="NCBI Taxonomy" id="665079"/>
    <lineage>
        <taxon>Eukaryota</taxon>
        <taxon>Fungi</taxon>
        <taxon>Dikarya</taxon>
        <taxon>Ascomycota</taxon>
        <taxon>Pezizomycotina</taxon>
        <taxon>Leotiomycetes</taxon>
        <taxon>Helotiales</taxon>
        <taxon>Sclerotiniaceae</taxon>
        <taxon>Sclerotinia</taxon>
    </lineage>
</organism>
<dbReference type="RefSeq" id="XP_001598663.1">
    <property type="nucleotide sequence ID" value="XM_001598613.1"/>
</dbReference>
<sequence length="139" mass="15762">MNENDKELIKGVLSQDRKVDFKALTQFIKPEIEPDEITRAMVESTRLRFKGLEKRLGIATPKSFTPDTSPKKSLPKKESSRGRKRKVHIEDDTGETSSPSKRKDKGQAKTVVKLEGSDKEDNAFEDAMFVYGHLDHDEA</sequence>
<dbReference type="EMBL" id="CP017816">
    <property type="protein sequence ID" value="APA07696.1"/>
    <property type="molecule type" value="Genomic_DNA"/>
</dbReference>
<name>A0A1D9PYG9_SCLS1</name>
<dbReference type="KEGG" id="ssl:SS1G_00752"/>
<protein>
    <submittedName>
        <fullName evidence="2">Uncharacterized protein</fullName>
    </submittedName>
</protein>
<proteinExistence type="predicted"/>
<dbReference type="Proteomes" id="UP000177798">
    <property type="component" value="Chromosome 3"/>
</dbReference>
<evidence type="ECO:0000256" key="1">
    <source>
        <dbReference type="SAM" id="MobiDB-lite"/>
    </source>
</evidence>
<reference evidence="3" key="1">
    <citation type="journal article" date="2017" name="Genome Biol. Evol.">
        <title>The complete genome sequence of the phytopathogenic fungus Sclerotinia sclerotiorum reveals insights into the genome architecture of broad host range pathogens.</title>
        <authorList>
            <person name="Derbyshire M."/>
            <person name="Denton-Giles M."/>
            <person name="Hegedus D."/>
            <person name="Seifbarghy S."/>
            <person name="Rollins J."/>
            <person name="van Kan J."/>
            <person name="Seidl M.F."/>
            <person name="Faino L."/>
            <person name="Mbengue M."/>
            <person name="Navaud O."/>
            <person name="Raffaele S."/>
            <person name="Hammond-Kosack K."/>
            <person name="Heard S."/>
            <person name="Oliver R."/>
        </authorList>
    </citation>
    <scope>NUCLEOTIDE SEQUENCE [LARGE SCALE GENOMIC DNA]</scope>
    <source>
        <strain evidence="3">ATCC 18683 / 1980 / Ss-1</strain>
    </source>
</reference>
<accession>A0A1D9PYG9</accession>
<dbReference type="OrthoDB" id="3554961at2759"/>
<feature type="region of interest" description="Disordered" evidence="1">
    <location>
        <begin position="58"/>
        <end position="117"/>
    </location>
</feature>
<dbReference type="OMA" id="DKEDNAF"/>
<evidence type="ECO:0000313" key="2">
    <source>
        <dbReference type="EMBL" id="APA07696.1"/>
    </source>
</evidence>
<gene>
    <name evidence="2" type="ORF">sscle_03g024660</name>
</gene>
<dbReference type="AlphaFoldDB" id="A0A1D9PYG9"/>
<dbReference type="VEuPathDB" id="FungiDB:sscle_03g024660"/>
<evidence type="ECO:0000313" key="3">
    <source>
        <dbReference type="Proteomes" id="UP000177798"/>
    </source>
</evidence>